<comment type="caution">
    <text evidence="3">The sequence shown here is derived from an EMBL/GenBank/DDBJ whole genome shotgun (WGS) entry which is preliminary data.</text>
</comment>
<sequence length="181" mass="18441">MQRRSLAEVLTGAVILLLAIGFLAYAVVNSGRSLAGGGSIVLSAKFDRIDGLSQGADVRIGGVKVGSVLDQRIDPTSFLAVLRLQVSDDLKLPTDTSAEIASESLLGGKYVALVPGGADKVLANGDSITITQSAVSLEALLGRFIFSVTELTAKQGDESQQNGGNTPAPATPAPAARAPAP</sequence>
<dbReference type="PANTHER" id="PTHR33371">
    <property type="entry name" value="INTERMEMBRANE PHOSPHOLIPID TRANSPORT SYSTEM BINDING PROTEIN MLAD-RELATED"/>
    <property type="match status" value="1"/>
</dbReference>
<dbReference type="RefSeq" id="WP_207417614.1">
    <property type="nucleotide sequence ID" value="NZ_CP061177.1"/>
</dbReference>
<proteinExistence type="predicted"/>
<protein>
    <submittedName>
        <fullName evidence="3">Outer membrane lipid asymmetry maintenance protein MlaD</fullName>
    </submittedName>
</protein>
<dbReference type="InterPro" id="IPR030970">
    <property type="entry name" value="ABC_MlaD"/>
</dbReference>
<keyword evidence="4" id="KW-1185">Reference proteome</keyword>
<feature type="region of interest" description="Disordered" evidence="1">
    <location>
        <begin position="155"/>
        <end position="181"/>
    </location>
</feature>
<dbReference type="InterPro" id="IPR052336">
    <property type="entry name" value="MlaD_Phospholipid_Transporter"/>
</dbReference>
<dbReference type="Pfam" id="PF02470">
    <property type="entry name" value="MlaD"/>
    <property type="match status" value="1"/>
</dbReference>
<gene>
    <name evidence="3" type="primary">mlaD</name>
    <name evidence="3" type="ORF">IAI61_12490</name>
</gene>
<dbReference type="NCBIfam" id="TIGR04430">
    <property type="entry name" value="OM_asym_MlaD"/>
    <property type="match status" value="1"/>
</dbReference>
<name>A0ABS3KSA8_9PROT</name>
<feature type="domain" description="Mce/MlaD" evidence="2">
    <location>
        <begin position="42"/>
        <end position="116"/>
    </location>
</feature>
<evidence type="ECO:0000313" key="4">
    <source>
        <dbReference type="Proteomes" id="UP001518989"/>
    </source>
</evidence>
<dbReference type="InterPro" id="IPR003399">
    <property type="entry name" value="Mce/MlaD"/>
</dbReference>
<dbReference type="Proteomes" id="UP001518989">
    <property type="component" value="Unassembled WGS sequence"/>
</dbReference>
<accession>A0ABS3KSA8</accession>
<evidence type="ECO:0000256" key="1">
    <source>
        <dbReference type="SAM" id="MobiDB-lite"/>
    </source>
</evidence>
<evidence type="ECO:0000259" key="2">
    <source>
        <dbReference type="Pfam" id="PF02470"/>
    </source>
</evidence>
<evidence type="ECO:0000313" key="3">
    <source>
        <dbReference type="EMBL" id="MBO1079850.1"/>
    </source>
</evidence>
<dbReference type="PANTHER" id="PTHR33371:SF4">
    <property type="entry name" value="INTERMEMBRANE PHOSPHOLIPID TRANSPORT SYSTEM BINDING PROTEIN MLAD"/>
    <property type="match status" value="1"/>
</dbReference>
<dbReference type="EMBL" id="JACTNG010000006">
    <property type="protein sequence ID" value="MBO1079850.1"/>
    <property type="molecule type" value="Genomic_DNA"/>
</dbReference>
<organism evidence="3 4">
    <name type="scientific">Roseomonas haemaphysalidis</name>
    <dbReference type="NCBI Taxonomy" id="2768162"/>
    <lineage>
        <taxon>Bacteria</taxon>
        <taxon>Pseudomonadati</taxon>
        <taxon>Pseudomonadota</taxon>
        <taxon>Alphaproteobacteria</taxon>
        <taxon>Acetobacterales</taxon>
        <taxon>Roseomonadaceae</taxon>
        <taxon>Roseomonas</taxon>
    </lineage>
</organism>
<reference evidence="3 4" key="1">
    <citation type="submission" date="2020-09" db="EMBL/GenBank/DDBJ databases">
        <title>Roseomonas.</title>
        <authorList>
            <person name="Zhu W."/>
        </authorList>
    </citation>
    <scope>NUCLEOTIDE SEQUENCE [LARGE SCALE GENOMIC DNA]</scope>
    <source>
        <strain evidence="3 4">573</strain>
    </source>
</reference>